<gene>
    <name evidence="5 7" type="primary">queF</name>
    <name evidence="7" type="ORF">EYC87_06750</name>
</gene>
<dbReference type="Pfam" id="PF14489">
    <property type="entry name" value="QueF"/>
    <property type="match status" value="1"/>
</dbReference>
<dbReference type="EC" id="1.7.1.13" evidence="5"/>
<dbReference type="InterPro" id="IPR029139">
    <property type="entry name" value="QueF_N"/>
</dbReference>
<keyword evidence="3 5" id="KW-0521">NADP</keyword>
<dbReference type="InterPro" id="IPR043133">
    <property type="entry name" value="GTP-CH-I_C/QueF"/>
</dbReference>
<comment type="pathway">
    <text evidence="5">tRNA modification; tRNA-queuosine biosynthesis.</text>
</comment>
<dbReference type="RefSeq" id="WP_279252217.1">
    <property type="nucleotide sequence ID" value="NZ_SHNP01000002.1"/>
</dbReference>
<dbReference type="NCBIfam" id="TIGR03138">
    <property type="entry name" value="QueF"/>
    <property type="match status" value="1"/>
</dbReference>
<comment type="subcellular location">
    <subcellularLocation>
        <location evidence="5">Cytoplasm</location>
    </subcellularLocation>
</comment>
<sequence length="272" mass="30593">MSDPKTELLLGKNVPVVEAYSPQLLYPIARSTARAELGLTEELPFNGVDLWHAYEVSWLDERNKPVVRVGRFFIPADSPAMVESKSFKLYLNSLNGSRFSAETAVSETLKKDIENTVGASIELELLPVDAAELDGGIPDGLCIDDLQISIDSSPPGVNLLQAGEELVEEAVYSHLLRSLCPVTGQPDWATVYIRYRGRALTHESLLRYLIAFRKHQEFHEQCVERMYCDIHKLVSPEFLEIQAFYTRRGGLDINPFRSSDANPIPLSRMNRQ</sequence>
<evidence type="ECO:0000313" key="7">
    <source>
        <dbReference type="EMBL" id="MCX2973284.1"/>
    </source>
</evidence>
<keyword evidence="1 5" id="KW-0963">Cytoplasm</keyword>
<dbReference type="InterPro" id="IPR050084">
    <property type="entry name" value="NADPH_dep_7-cyano-7-deazaG_red"/>
</dbReference>
<feature type="binding site" evidence="5">
    <location>
        <begin position="219"/>
        <end position="220"/>
    </location>
    <ligand>
        <name>substrate</name>
    </ligand>
</feature>
<comment type="caution">
    <text evidence="7">The sequence shown here is derived from an EMBL/GenBank/DDBJ whole genome shotgun (WGS) entry which is preliminary data.</text>
</comment>
<evidence type="ECO:0000259" key="6">
    <source>
        <dbReference type="Pfam" id="PF14819"/>
    </source>
</evidence>
<dbReference type="InterPro" id="IPR016428">
    <property type="entry name" value="QueF_type2"/>
</dbReference>
<keyword evidence="4 5" id="KW-0560">Oxidoreductase</keyword>
<feature type="binding site" evidence="5">
    <location>
        <begin position="248"/>
        <end position="249"/>
    </location>
    <ligand>
        <name>NADPH</name>
        <dbReference type="ChEBI" id="CHEBI:57783"/>
    </ligand>
</feature>
<evidence type="ECO:0000256" key="4">
    <source>
        <dbReference type="ARBA" id="ARBA00023002"/>
    </source>
</evidence>
<accession>A0ABT3STG4</accession>
<evidence type="ECO:0000256" key="2">
    <source>
        <dbReference type="ARBA" id="ARBA00022785"/>
    </source>
</evidence>
<evidence type="ECO:0000313" key="8">
    <source>
        <dbReference type="Proteomes" id="UP001143307"/>
    </source>
</evidence>
<comment type="catalytic activity">
    <reaction evidence="5">
        <text>7-aminomethyl-7-carbaguanine + 2 NADP(+) = 7-cyano-7-carbaguanine + 2 NADPH + 3 H(+)</text>
        <dbReference type="Rhea" id="RHEA:13409"/>
        <dbReference type="ChEBI" id="CHEBI:15378"/>
        <dbReference type="ChEBI" id="CHEBI:45075"/>
        <dbReference type="ChEBI" id="CHEBI:57783"/>
        <dbReference type="ChEBI" id="CHEBI:58349"/>
        <dbReference type="ChEBI" id="CHEBI:58703"/>
        <dbReference type="EC" id="1.7.1.13"/>
    </reaction>
</comment>
<evidence type="ECO:0000256" key="3">
    <source>
        <dbReference type="ARBA" id="ARBA00022857"/>
    </source>
</evidence>
<evidence type="ECO:0000256" key="5">
    <source>
        <dbReference type="HAMAP-Rule" id="MF_00817"/>
    </source>
</evidence>
<feature type="active site" description="Thioimide intermediate" evidence="5">
    <location>
        <position position="180"/>
    </location>
</feature>
<comment type="subunit">
    <text evidence="5">Homodimer.</text>
</comment>
<protein>
    <recommendedName>
        <fullName evidence="5">NADPH-dependent 7-cyano-7-deazaguanine reductase</fullName>
        <ecNumber evidence="5">1.7.1.13</ecNumber>
    </recommendedName>
    <alternativeName>
        <fullName evidence="5">7-cyano-7-carbaguanine reductase</fullName>
    </alternativeName>
    <alternativeName>
        <fullName evidence="5">NADPH-dependent nitrile oxidoreductase</fullName>
    </alternativeName>
    <alternativeName>
        <fullName evidence="5">PreQ(0) reductase</fullName>
    </alternativeName>
</protein>
<reference evidence="7" key="1">
    <citation type="submission" date="2019-02" db="EMBL/GenBank/DDBJ databases">
        <authorList>
            <person name="Li S.-H."/>
        </authorList>
    </citation>
    <scope>NUCLEOTIDE SEQUENCE</scope>
    <source>
        <strain evidence="7">IMCC8485</strain>
    </source>
</reference>
<dbReference type="PIRSF" id="PIRSF004750">
    <property type="entry name" value="Nitrile_oxidored_YqcD_prd"/>
    <property type="match status" value="1"/>
</dbReference>
<name>A0ABT3STG4_9GAMM</name>
<keyword evidence="8" id="KW-1185">Reference proteome</keyword>
<keyword evidence="2 5" id="KW-0671">Queuosine biosynthesis</keyword>
<organism evidence="7 8">
    <name type="scientific">Candidatus Seongchinamella marina</name>
    <dbReference type="NCBI Taxonomy" id="2518990"/>
    <lineage>
        <taxon>Bacteria</taxon>
        <taxon>Pseudomonadati</taxon>
        <taxon>Pseudomonadota</taxon>
        <taxon>Gammaproteobacteria</taxon>
        <taxon>Cellvibrionales</taxon>
        <taxon>Halieaceae</taxon>
        <taxon>Seongchinamella</taxon>
    </lineage>
</organism>
<dbReference type="GO" id="GO:0033739">
    <property type="term" value="F:preQ1 synthase activity"/>
    <property type="evidence" value="ECO:0007669"/>
    <property type="project" value="UniProtKB-EC"/>
</dbReference>
<comment type="similarity">
    <text evidence="5">Belongs to the GTP cyclohydrolase I family. QueF type 2 subfamily.</text>
</comment>
<dbReference type="InterPro" id="IPR029500">
    <property type="entry name" value="QueF"/>
</dbReference>
<dbReference type="HAMAP" id="MF_00817">
    <property type="entry name" value="QueF_type2"/>
    <property type="match status" value="1"/>
</dbReference>
<dbReference type="SUPFAM" id="SSF55620">
    <property type="entry name" value="Tetrahydrobiopterin biosynthesis enzymes-like"/>
    <property type="match status" value="1"/>
</dbReference>
<feature type="domain" description="NADPH-dependent 7-cyano-7-deazaguanine reductase N-terminal" evidence="6">
    <location>
        <begin position="18"/>
        <end position="124"/>
    </location>
</feature>
<dbReference type="Proteomes" id="UP001143307">
    <property type="component" value="Unassembled WGS sequence"/>
</dbReference>
<dbReference type="PANTHER" id="PTHR34354:SF1">
    <property type="entry name" value="NADPH-DEPENDENT 7-CYANO-7-DEAZAGUANINE REDUCTASE"/>
    <property type="match status" value="1"/>
</dbReference>
<feature type="binding site" evidence="5">
    <location>
        <begin position="84"/>
        <end position="85"/>
    </location>
    <ligand>
        <name>NADPH</name>
        <dbReference type="ChEBI" id="CHEBI:57783"/>
    </ligand>
</feature>
<dbReference type="EMBL" id="SHNP01000002">
    <property type="protein sequence ID" value="MCX2973284.1"/>
    <property type="molecule type" value="Genomic_DNA"/>
</dbReference>
<proteinExistence type="inferred from homology"/>
<feature type="binding site" evidence="5">
    <location>
        <begin position="82"/>
        <end position="84"/>
    </location>
    <ligand>
        <name>substrate</name>
    </ligand>
</feature>
<dbReference type="Gene3D" id="3.30.1130.10">
    <property type="match status" value="2"/>
</dbReference>
<dbReference type="Pfam" id="PF14819">
    <property type="entry name" value="QueF_N"/>
    <property type="match status" value="1"/>
</dbReference>
<evidence type="ECO:0000256" key="1">
    <source>
        <dbReference type="ARBA" id="ARBA00022490"/>
    </source>
</evidence>
<dbReference type="PANTHER" id="PTHR34354">
    <property type="entry name" value="NADPH-DEPENDENT 7-CYANO-7-DEAZAGUANINE REDUCTASE"/>
    <property type="match status" value="1"/>
</dbReference>
<comment type="function">
    <text evidence="5">Catalyzes the NADPH-dependent reduction of 7-cyano-7-deazaguanine (preQ0) to 7-aminomethyl-7-deazaguanine (preQ1).</text>
</comment>
<feature type="active site" description="Proton donor" evidence="5">
    <location>
        <position position="187"/>
    </location>
</feature>